<dbReference type="GO" id="GO:0030166">
    <property type="term" value="P:proteoglycan biosynthetic process"/>
    <property type="evidence" value="ECO:0007669"/>
    <property type="project" value="TreeGrafter"/>
</dbReference>
<evidence type="ECO:0000256" key="1">
    <source>
        <dbReference type="ARBA" id="ARBA00001913"/>
    </source>
</evidence>
<evidence type="ECO:0000256" key="4">
    <source>
        <dbReference type="ARBA" id="ARBA00022837"/>
    </source>
</evidence>
<feature type="binding site" evidence="6">
    <location>
        <position position="174"/>
    </location>
    <ligand>
        <name>Ca(2+)</name>
        <dbReference type="ChEBI" id="CHEBI:29108"/>
    </ligand>
</feature>
<dbReference type="OMA" id="RDEHMGC"/>
<sequence length="389" mass="45120">MTSDCTSSIGIFMMAMGAVLSAIFYHHLLSLRTIQEQSGGSSWSNIDNYKPKIYTSEPNEYRFAMIADLDKDSKYKNDFKWRSFVIKGIVKRKANGKYSIEFGKDNSKFEIQSLLARRNRSMELSTLSLWRGKFYATCDYTGIVYEIDMEQERAYPRHVLYSGDGNTKIPLKAEWSTVGPDDRLYIGSIGKEWVANGEALNRHCEWVKVIDRKSYKEISVDWGEVYMRLRQSVNATEPGYLIHESVFYDKFLKEWIFLPRRHSEDVKYNEKSDEYLGANIMIRTDIDLQQVKKVVRVGRKSENPEEFYDNFLDKRFGFTDIVRLTKTAGNNHYLATRVIEVSHPEEIVETYLTIFDDNGVVLLDSPTGVLELPEELGKGEKYEGIEVFE</sequence>
<dbReference type="PANTHER" id="PTHR13023">
    <property type="entry name" value="APYRASE"/>
    <property type="match status" value="1"/>
</dbReference>
<dbReference type="RefSeq" id="XP_002674693.1">
    <property type="nucleotide sequence ID" value="XM_002674647.1"/>
</dbReference>
<dbReference type="Gene3D" id="2.120.10.100">
    <property type="entry name" value="Apyrase"/>
    <property type="match status" value="1"/>
</dbReference>
<comment type="cofactor">
    <cofactor evidence="1 6">
        <name>Ca(2+)</name>
        <dbReference type="ChEBI" id="CHEBI:29108"/>
    </cofactor>
</comment>
<organism evidence="9">
    <name type="scientific">Naegleria gruberi</name>
    <name type="common">Amoeba</name>
    <dbReference type="NCBI Taxonomy" id="5762"/>
    <lineage>
        <taxon>Eukaryota</taxon>
        <taxon>Discoba</taxon>
        <taxon>Heterolobosea</taxon>
        <taxon>Tetramitia</taxon>
        <taxon>Eutetramitia</taxon>
        <taxon>Vahlkampfiidae</taxon>
        <taxon>Naegleria</taxon>
    </lineage>
</organism>
<dbReference type="Proteomes" id="UP000006671">
    <property type="component" value="Unassembled WGS sequence"/>
</dbReference>
<feature type="binding site" evidence="6">
    <location>
        <position position="383"/>
    </location>
    <ligand>
        <name>Ca(2+)</name>
        <dbReference type="ChEBI" id="CHEBI:29108"/>
    </ligand>
</feature>
<reference evidence="8 9" key="1">
    <citation type="journal article" date="2010" name="Cell">
        <title>The genome of Naegleria gruberi illuminates early eukaryotic versatility.</title>
        <authorList>
            <person name="Fritz-Laylin L.K."/>
            <person name="Prochnik S.E."/>
            <person name="Ginger M.L."/>
            <person name="Dacks J.B."/>
            <person name="Carpenter M.L."/>
            <person name="Field M.C."/>
            <person name="Kuo A."/>
            <person name="Paredez A."/>
            <person name="Chapman J."/>
            <person name="Pham J."/>
            <person name="Shu S."/>
            <person name="Neupane R."/>
            <person name="Cipriano M."/>
            <person name="Mancuso J."/>
            <person name="Tu H."/>
            <person name="Salamov A."/>
            <person name="Lindquist E."/>
            <person name="Shapiro H."/>
            <person name="Lucas S."/>
            <person name="Grigoriev I.V."/>
            <person name="Cande W.Z."/>
            <person name="Fulton C."/>
            <person name="Rokhsar D.S."/>
            <person name="Dawson S.C."/>
        </authorList>
    </citation>
    <scope>NUCLEOTIDE SEQUENCE [LARGE SCALE GENOMIC DNA]</scope>
    <source>
        <strain evidence="8 9">NEG-M</strain>
    </source>
</reference>
<dbReference type="GO" id="GO:0005509">
    <property type="term" value="F:calcium ion binding"/>
    <property type="evidence" value="ECO:0007669"/>
    <property type="project" value="InterPro"/>
</dbReference>
<protein>
    <submittedName>
        <fullName evidence="8">Predicted protein</fullName>
    </submittedName>
</protein>
<feature type="binding site" evidence="6">
    <location>
        <position position="125"/>
    </location>
    <ligand>
        <name>Ca(2+)</name>
        <dbReference type="ChEBI" id="CHEBI:29108"/>
    </ligand>
</feature>
<dbReference type="InterPro" id="IPR009283">
    <property type="entry name" value="Apyrase"/>
</dbReference>
<evidence type="ECO:0000256" key="5">
    <source>
        <dbReference type="ARBA" id="ARBA00025738"/>
    </source>
</evidence>
<dbReference type="GeneID" id="8851563"/>
<keyword evidence="7" id="KW-0472">Membrane</keyword>
<keyword evidence="2 6" id="KW-0479">Metal-binding</keyword>
<keyword evidence="3" id="KW-0378">Hydrolase</keyword>
<keyword evidence="4 6" id="KW-0106">Calcium</keyword>
<evidence type="ECO:0000256" key="6">
    <source>
        <dbReference type="PIRSR" id="PIRSR609283-1"/>
    </source>
</evidence>
<keyword evidence="7" id="KW-0812">Transmembrane</keyword>
<keyword evidence="9" id="KW-1185">Reference proteome</keyword>
<dbReference type="GO" id="GO:0004382">
    <property type="term" value="F:GDP phosphatase activity"/>
    <property type="evidence" value="ECO:0007669"/>
    <property type="project" value="TreeGrafter"/>
</dbReference>
<dbReference type="AlphaFoldDB" id="D2VM93"/>
<dbReference type="GO" id="GO:0045134">
    <property type="term" value="F:UDP phosphatase activity"/>
    <property type="evidence" value="ECO:0007669"/>
    <property type="project" value="TreeGrafter"/>
</dbReference>
<dbReference type="VEuPathDB" id="AmoebaDB:NAEGRDRAFT_70056"/>
<evidence type="ECO:0000256" key="2">
    <source>
        <dbReference type="ARBA" id="ARBA00022723"/>
    </source>
</evidence>
<accession>D2VM93</accession>
<gene>
    <name evidence="8" type="ORF">NAEGRDRAFT_70056</name>
</gene>
<keyword evidence="7" id="KW-1133">Transmembrane helix</keyword>
<proteinExistence type="inferred from homology"/>
<dbReference type="InParanoid" id="D2VM93"/>
<comment type="similarity">
    <text evidence="5">Belongs to the apyrase family.</text>
</comment>
<dbReference type="OrthoDB" id="25028at2759"/>
<evidence type="ECO:0000256" key="7">
    <source>
        <dbReference type="SAM" id="Phobius"/>
    </source>
</evidence>
<dbReference type="EMBL" id="GG738882">
    <property type="protein sequence ID" value="EFC41949.1"/>
    <property type="molecule type" value="Genomic_DNA"/>
</dbReference>
<dbReference type="KEGG" id="ngr:NAEGRDRAFT_70056"/>
<dbReference type="PANTHER" id="PTHR13023:SF3">
    <property type="entry name" value="SOLUBLE CALCIUM-ACTIVATED NUCLEOTIDASE 1"/>
    <property type="match status" value="1"/>
</dbReference>
<feature type="binding site" evidence="6">
    <location>
        <position position="244"/>
    </location>
    <ligand>
        <name>Ca(2+)</name>
        <dbReference type="ChEBI" id="CHEBI:29108"/>
    </ligand>
</feature>
<evidence type="ECO:0000256" key="3">
    <source>
        <dbReference type="ARBA" id="ARBA00022801"/>
    </source>
</evidence>
<evidence type="ECO:0000313" key="8">
    <source>
        <dbReference type="EMBL" id="EFC41949.1"/>
    </source>
</evidence>
<dbReference type="SUPFAM" id="SSF101887">
    <property type="entry name" value="Apyrase"/>
    <property type="match status" value="1"/>
</dbReference>
<dbReference type="InterPro" id="IPR036258">
    <property type="entry name" value="Apyrase_sf"/>
</dbReference>
<dbReference type="eggNOG" id="KOG4494">
    <property type="taxonomic scope" value="Eukaryota"/>
</dbReference>
<feature type="transmembrane region" description="Helical" evidence="7">
    <location>
        <begin position="6"/>
        <end position="25"/>
    </location>
</feature>
<dbReference type="Pfam" id="PF06079">
    <property type="entry name" value="Apyrase"/>
    <property type="match status" value="1"/>
</dbReference>
<name>D2VM93_NAEGR</name>
<dbReference type="STRING" id="5762.D2VM93"/>
<evidence type="ECO:0000313" key="9">
    <source>
        <dbReference type="Proteomes" id="UP000006671"/>
    </source>
</evidence>